<keyword evidence="2" id="KW-0653">Protein transport</keyword>
<keyword evidence="2" id="KW-0813">Transport</keyword>
<comment type="function">
    <text evidence="2">Acts as component of the GARP complex that is involved in retrograde transport from early and late endosomes to the trans-Golgi network (TGN).</text>
</comment>
<name>A0ABR3V9K2_HUMIN</name>
<comment type="caution">
    <text evidence="4">The sequence shown here is derived from an EMBL/GenBank/DDBJ whole genome shotgun (WGS) entry which is preliminary data.</text>
</comment>
<keyword evidence="2" id="KW-0333">Golgi apparatus</keyword>
<protein>
    <recommendedName>
        <fullName evidence="2">Vacuolar protein sorting-associated protein 51 homolog</fullName>
    </recommendedName>
</protein>
<reference evidence="4 5" key="1">
    <citation type="journal article" date="2024" name="Commun. Biol.">
        <title>Comparative genomic analysis of thermophilic fungi reveals convergent evolutionary adaptations and gene losses.</title>
        <authorList>
            <person name="Steindorff A.S."/>
            <person name="Aguilar-Pontes M.V."/>
            <person name="Robinson A.J."/>
            <person name="Andreopoulos B."/>
            <person name="LaButti K."/>
            <person name="Kuo A."/>
            <person name="Mondo S."/>
            <person name="Riley R."/>
            <person name="Otillar R."/>
            <person name="Haridas S."/>
            <person name="Lipzen A."/>
            <person name="Grimwood J."/>
            <person name="Schmutz J."/>
            <person name="Clum A."/>
            <person name="Reid I.D."/>
            <person name="Moisan M.C."/>
            <person name="Butler G."/>
            <person name="Nguyen T.T.M."/>
            <person name="Dewar K."/>
            <person name="Conant G."/>
            <person name="Drula E."/>
            <person name="Henrissat B."/>
            <person name="Hansel C."/>
            <person name="Singer S."/>
            <person name="Hutchinson M.I."/>
            <person name="de Vries R.P."/>
            <person name="Natvig D.O."/>
            <person name="Powell A.J."/>
            <person name="Tsang A."/>
            <person name="Grigoriev I.V."/>
        </authorList>
    </citation>
    <scope>NUCLEOTIDE SEQUENCE [LARGE SCALE GENOMIC DNA]</scope>
    <source>
        <strain evidence="4 5">CBS 620.91</strain>
    </source>
</reference>
<sequence>MSTIASPRDPGGPFPRRANSSIITPTSSTRPSLDITPSGSPNPTITSSSTTTTAAANPQSKRATRAALREYYNLRNTPQQPPPPTVQITDLLDPASSSSSSTSPFHHGGPPTQPPSELDDPSFDAEAYTARLLREGSLADLLRAYTRALTEMRALDAERKALVYDNYSKLIAATETIRRMRGAAAAAASSSAGTAGAGTEGSEEGSALVAGGGAAALDAVVERIYVQARGLREGLRERVGDGGAAATAGGEGRRDAKARTRELAREVVQVPERVRRLVVEGKEEEARREWELPRRLLVRWRELGVGGEDVGKLIEEGDAALRSPDEEEGREGRGVRE</sequence>
<organism evidence="4 5">
    <name type="scientific">Humicola insolens</name>
    <name type="common">Soft-rot fungus</name>
    <dbReference type="NCBI Taxonomy" id="85995"/>
    <lineage>
        <taxon>Eukaryota</taxon>
        <taxon>Fungi</taxon>
        <taxon>Dikarya</taxon>
        <taxon>Ascomycota</taxon>
        <taxon>Pezizomycotina</taxon>
        <taxon>Sordariomycetes</taxon>
        <taxon>Sordariomycetidae</taxon>
        <taxon>Sordariales</taxon>
        <taxon>Chaetomiaceae</taxon>
        <taxon>Mycothermus</taxon>
    </lineage>
</organism>
<comment type="subunit">
    <text evidence="2">Component of the Golgi-associated retrograde protein (GARP) complex.</text>
</comment>
<dbReference type="Pfam" id="PF08700">
    <property type="entry name" value="VPS51_Exo84_N"/>
    <property type="match status" value="1"/>
</dbReference>
<evidence type="ECO:0000313" key="5">
    <source>
        <dbReference type="Proteomes" id="UP001583172"/>
    </source>
</evidence>
<evidence type="ECO:0000256" key="1">
    <source>
        <dbReference type="ARBA" id="ARBA00006080"/>
    </source>
</evidence>
<keyword evidence="5" id="KW-1185">Reference proteome</keyword>
<comment type="similarity">
    <text evidence="1 2">Belongs to the VPS51 family.</text>
</comment>
<dbReference type="EMBL" id="JAZGSY010000209">
    <property type="protein sequence ID" value="KAL1838523.1"/>
    <property type="molecule type" value="Genomic_DNA"/>
</dbReference>
<evidence type="ECO:0000313" key="4">
    <source>
        <dbReference type="EMBL" id="KAL1838523.1"/>
    </source>
</evidence>
<comment type="subcellular location">
    <subcellularLocation>
        <location evidence="2">Golgi apparatus</location>
        <location evidence="2">trans-Golgi network</location>
    </subcellularLocation>
</comment>
<accession>A0ABR3V9K2</accession>
<evidence type="ECO:0000256" key="2">
    <source>
        <dbReference type="RuleBase" id="RU368010"/>
    </source>
</evidence>
<keyword evidence="2" id="KW-0445">Lipid transport</keyword>
<gene>
    <name evidence="4" type="ORF">VTJ49DRAFT_2597</name>
</gene>
<dbReference type="Proteomes" id="UP001583172">
    <property type="component" value="Unassembled WGS sequence"/>
</dbReference>
<feature type="region of interest" description="Disordered" evidence="3">
    <location>
        <begin position="315"/>
        <end position="337"/>
    </location>
</feature>
<dbReference type="PANTHER" id="PTHR15954:SF4">
    <property type="entry name" value="VACUOLAR PROTEIN SORTING-ASSOCIATED PROTEIN 51 HOMOLOG"/>
    <property type="match status" value="1"/>
</dbReference>
<dbReference type="InterPro" id="IPR014812">
    <property type="entry name" value="Vps51"/>
</dbReference>
<proteinExistence type="inferred from homology"/>
<feature type="region of interest" description="Disordered" evidence="3">
    <location>
        <begin position="1"/>
        <end position="122"/>
    </location>
</feature>
<feature type="compositionally biased region" description="Low complexity" evidence="3">
    <location>
        <begin position="20"/>
        <end position="58"/>
    </location>
</feature>
<dbReference type="PANTHER" id="PTHR15954">
    <property type="entry name" value="VACUOLAR PROTEIN SORTING-ASSOCIATED PROTEIN 51 HOMOLOG"/>
    <property type="match status" value="1"/>
</dbReference>
<evidence type="ECO:0000256" key="3">
    <source>
        <dbReference type="SAM" id="MobiDB-lite"/>
    </source>
</evidence>